<dbReference type="PANTHER" id="PTHR43434">
    <property type="entry name" value="PHOSPHOGLYCOLATE PHOSPHATASE"/>
    <property type="match status" value="1"/>
</dbReference>
<dbReference type="Gene3D" id="1.10.150.240">
    <property type="entry name" value="Putative phosphatase, domain 2"/>
    <property type="match status" value="1"/>
</dbReference>
<evidence type="ECO:0008006" key="3">
    <source>
        <dbReference type="Google" id="ProtNLM"/>
    </source>
</evidence>
<dbReference type="InterPro" id="IPR023198">
    <property type="entry name" value="PGP-like_dom2"/>
</dbReference>
<dbReference type="InterPro" id="IPR050155">
    <property type="entry name" value="HAD-like_hydrolase_sf"/>
</dbReference>
<dbReference type="AlphaFoldDB" id="A0A0J1GR05"/>
<dbReference type="InterPro" id="IPR036412">
    <property type="entry name" value="HAD-like_sf"/>
</dbReference>
<organism evidence="1 2">
    <name type="scientific">Photobacterium aphoticum</name>
    <dbReference type="NCBI Taxonomy" id="754436"/>
    <lineage>
        <taxon>Bacteria</taxon>
        <taxon>Pseudomonadati</taxon>
        <taxon>Pseudomonadota</taxon>
        <taxon>Gammaproteobacteria</taxon>
        <taxon>Vibrionales</taxon>
        <taxon>Vibrionaceae</taxon>
        <taxon>Photobacterium</taxon>
    </lineage>
</organism>
<dbReference type="SUPFAM" id="SSF56784">
    <property type="entry name" value="HAD-like"/>
    <property type="match status" value="1"/>
</dbReference>
<dbReference type="EMBL" id="LDOV01000010">
    <property type="protein sequence ID" value="KLV02160.1"/>
    <property type="molecule type" value="Genomic_DNA"/>
</dbReference>
<dbReference type="PANTHER" id="PTHR43434:SF20">
    <property type="entry name" value="5'-NUCLEOTIDASE"/>
    <property type="match status" value="1"/>
</dbReference>
<keyword evidence="2" id="KW-1185">Reference proteome</keyword>
<dbReference type="GO" id="GO:0005829">
    <property type="term" value="C:cytosol"/>
    <property type="evidence" value="ECO:0007669"/>
    <property type="project" value="TreeGrafter"/>
</dbReference>
<dbReference type="InterPro" id="IPR041492">
    <property type="entry name" value="HAD_2"/>
</dbReference>
<evidence type="ECO:0000313" key="1">
    <source>
        <dbReference type="EMBL" id="KLV02160.1"/>
    </source>
</evidence>
<proteinExistence type="predicted"/>
<protein>
    <recommendedName>
        <fullName evidence="3">Phosphoglycolate phosphatase</fullName>
    </recommendedName>
</protein>
<name>A0A0J1GR05_9GAMM</name>
<dbReference type="GO" id="GO:0004713">
    <property type="term" value="F:protein tyrosine kinase activity"/>
    <property type="evidence" value="ECO:0007669"/>
    <property type="project" value="TreeGrafter"/>
</dbReference>
<dbReference type="Pfam" id="PF13419">
    <property type="entry name" value="HAD_2"/>
    <property type="match status" value="1"/>
</dbReference>
<reference evidence="1 2" key="1">
    <citation type="submission" date="2015-05" db="EMBL/GenBank/DDBJ databases">
        <title>Photobacterium galathea sp. nov.</title>
        <authorList>
            <person name="Machado H."/>
            <person name="Gram L."/>
        </authorList>
    </citation>
    <scope>NUCLEOTIDE SEQUENCE [LARGE SCALE GENOMIC DNA]</scope>
    <source>
        <strain evidence="1 2">DSM 25995</strain>
    </source>
</reference>
<sequence>MPISRSSSKPFTQQPVIIFDLDGTISDPKVGIVRCMNHALKAHGYPTRDEAEISRYIGPPLDLTFQTLVKSDDPVLVASLVATYRDRYATEGYAENTLYDGMVEVIKALAEHYPLAVCTSKRRDFAEMILARFDLLPYFQFVNGGEIGVQKTQQLSALLHQGDIDARAIMIGDRNVDLIAAHNNGLRAIGVLWGYGDEAELSQENPAEIVGSPEALTTAIRKLAAYIE</sequence>
<comment type="caution">
    <text evidence="1">The sequence shown here is derived from an EMBL/GenBank/DDBJ whole genome shotgun (WGS) entry which is preliminary data.</text>
</comment>
<dbReference type="SFLD" id="SFLDS00003">
    <property type="entry name" value="Haloacid_Dehalogenase"/>
    <property type="match status" value="1"/>
</dbReference>
<dbReference type="InterPro" id="IPR023214">
    <property type="entry name" value="HAD_sf"/>
</dbReference>
<evidence type="ECO:0000313" key="2">
    <source>
        <dbReference type="Proteomes" id="UP000036426"/>
    </source>
</evidence>
<dbReference type="Proteomes" id="UP000036426">
    <property type="component" value="Unassembled WGS sequence"/>
</dbReference>
<accession>A0A0J1GR05</accession>
<gene>
    <name evidence="1" type="ORF">ABT58_05810</name>
</gene>
<dbReference type="Gene3D" id="3.40.50.1000">
    <property type="entry name" value="HAD superfamily/HAD-like"/>
    <property type="match status" value="1"/>
</dbReference>
<dbReference type="SFLD" id="SFLDG01129">
    <property type="entry name" value="C1.5:_HAD__Beta-PGM__Phosphata"/>
    <property type="match status" value="1"/>
</dbReference>
<dbReference type="PATRIC" id="fig|754436.4.peg.1233"/>